<evidence type="ECO:0000313" key="1">
    <source>
        <dbReference type="EMBL" id="RLW08322.1"/>
    </source>
</evidence>
<proteinExistence type="predicted"/>
<name>A0A3L8SUH2_CHLGU</name>
<accession>A0A3L8SUH2</accession>
<evidence type="ECO:0000313" key="2">
    <source>
        <dbReference type="Proteomes" id="UP000276834"/>
    </source>
</evidence>
<sequence>MVTNKLGYSELKGCDLKVELKDISKRVTGVFPLLCLLTSALSSLLPKNGTFHTRNLPQLHGCPDYCDPHVAPCEVLSGLKHSQKLWR</sequence>
<dbReference type="EMBL" id="QUSF01000006">
    <property type="protein sequence ID" value="RLW08322.1"/>
    <property type="molecule type" value="Genomic_DNA"/>
</dbReference>
<organism evidence="1 2">
    <name type="scientific">Chloebia gouldiae</name>
    <name type="common">Gouldian finch</name>
    <name type="synonym">Erythrura gouldiae</name>
    <dbReference type="NCBI Taxonomy" id="44316"/>
    <lineage>
        <taxon>Eukaryota</taxon>
        <taxon>Metazoa</taxon>
        <taxon>Chordata</taxon>
        <taxon>Craniata</taxon>
        <taxon>Vertebrata</taxon>
        <taxon>Euteleostomi</taxon>
        <taxon>Archelosauria</taxon>
        <taxon>Archosauria</taxon>
        <taxon>Dinosauria</taxon>
        <taxon>Saurischia</taxon>
        <taxon>Theropoda</taxon>
        <taxon>Coelurosauria</taxon>
        <taxon>Aves</taxon>
        <taxon>Neognathae</taxon>
        <taxon>Neoaves</taxon>
        <taxon>Telluraves</taxon>
        <taxon>Australaves</taxon>
        <taxon>Passeriformes</taxon>
        <taxon>Passeroidea</taxon>
        <taxon>Passeridae</taxon>
        <taxon>Chloebia</taxon>
    </lineage>
</organism>
<protein>
    <submittedName>
        <fullName evidence="1">Uncharacterized protein</fullName>
    </submittedName>
</protein>
<dbReference type="Proteomes" id="UP000276834">
    <property type="component" value="Unassembled WGS sequence"/>
</dbReference>
<comment type="caution">
    <text evidence="1">The sequence shown here is derived from an EMBL/GenBank/DDBJ whole genome shotgun (WGS) entry which is preliminary data.</text>
</comment>
<reference evidence="1 2" key="1">
    <citation type="journal article" date="2018" name="Proc. R. Soc. B">
        <title>A non-coding region near Follistatin controls head colour polymorphism in the Gouldian finch.</title>
        <authorList>
            <person name="Toomey M.B."/>
            <person name="Marques C.I."/>
            <person name="Andrade P."/>
            <person name="Araujo P.M."/>
            <person name="Sabatino S."/>
            <person name="Gazda M.A."/>
            <person name="Afonso S."/>
            <person name="Lopes R.J."/>
            <person name="Corbo J.C."/>
            <person name="Carneiro M."/>
        </authorList>
    </citation>
    <scope>NUCLEOTIDE SEQUENCE [LARGE SCALE GENOMIC DNA]</scope>
    <source>
        <strain evidence="1">Red01</strain>
        <tissue evidence="1">Muscle</tissue>
    </source>
</reference>
<gene>
    <name evidence="1" type="ORF">DV515_00003328</name>
</gene>
<keyword evidence="2" id="KW-1185">Reference proteome</keyword>
<dbReference type="AlphaFoldDB" id="A0A3L8SUH2"/>